<comment type="caution">
    <text evidence="2">The sequence shown here is derived from an EMBL/GenBank/DDBJ whole genome shotgun (WGS) entry which is preliminary data.</text>
</comment>
<keyword evidence="1" id="KW-0732">Signal</keyword>
<proteinExistence type="predicted"/>
<evidence type="ECO:0000256" key="1">
    <source>
        <dbReference type="SAM" id="SignalP"/>
    </source>
</evidence>
<dbReference type="AlphaFoldDB" id="A0A2U1SMF7"/>
<feature type="chain" id="PRO_5015526929" evidence="1">
    <location>
        <begin position="24"/>
        <end position="230"/>
    </location>
</feature>
<evidence type="ECO:0000313" key="2">
    <source>
        <dbReference type="EMBL" id="PWB92798.1"/>
    </source>
</evidence>
<gene>
    <name evidence="2" type="ORF">C5689_16315</name>
</gene>
<dbReference type="Gene3D" id="3.40.1410.10">
    <property type="entry name" value="Chorismate lyase-like"/>
    <property type="match status" value="1"/>
</dbReference>
<protein>
    <submittedName>
        <fullName evidence="2">Uncharacterized protein</fullName>
    </submittedName>
</protein>
<dbReference type="Proteomes" id="UP000245137">
    <property type="component" value="Unassembled WGS sequence"/>
</dbReference>
<dbReference type="RefSeq" id="WP_108918316.1">
    <property type="nucleotide sequence ID" value="NZ_BGJY01000010.1"/>
</dbReference>
<dbReference type="EMBL" id="PUIV01000036">
    <property type="protein sequence ID" value="PWB92798.1"/>
    <property type="molecule type" value="Genomic_DNA"/>
</dbReference>
<dbReference type="SUPFAM" id="SSF64288">
    <property type="entry name" value="Chorismate lyase-like"/>
    <property type="match status" value="1"/>
</dbReference>
<feature type="signal peptide" evidence="1">
    <location>
        <begin position="1"/>
        <end position="23"/>
    </location>
</feature>
<name>A0A2U1SMF7_METSR</name>
<dbReference type="OrthoDB" id="7862147at2"/>
<keyword evidence="3" id="KW-1185">Reference proteome</keyword>
<sequence length="230" mass="25527">MRARMRRAAFAGLALLSAAPALARAPWPDDFVGRLEALALVETLNAELLAGRSATLVLEKWCADHRMAAEPKIVARVAPGAVAEPSAEQRERLAVGAQEPVKYRRVALRCGEHTLSEADNWYVPSRLTPEMNRALETSDAPFGKVIAPLRPFRRTFSAEMRWSPLPAGWEGETREAIMRARLKKADLDPPRALFEHRAIVHGGDGKPISEVRETYTNELLDFDAAAVRER</sequence>
<organism evidence="2 3">
    <name type="scientific">Methylosinus sporium</name>
    <dbReference type="NCBI Taxonomy" id="428"/>
    <lineage>
        <taxon>Bacteria</taxon>
        <taxon>Pseudomonadati</taxon>
        <taxon>Pseudomonadota</taxon>
        <taxon>Alphaproteobacteria</taxon>
        <taxon>Hyphomicrobiales</taxon>
        <taxon>Methylocystaceae</taxon>
        <taxon>Methylosinus</taxon>
    </lineage>
</organism>
<reference evidence="2 3" key="1">
    <citation type="journal article" date="2018" name="Appl. Microbiol. Biotechnol.">
        <title>Co-cultivation of the strictly anaerobic methanogen Methanosarcina barkeri with aerobic methanotrophs in an oxygen-limited membrane bioreactor.</title>
        <authorList>
            <person name="In 't Zandt M.H."/>
            <person name="van den Bosch T.J.M."/>
            <person name="Rijkers R."/>
            <person name="van Kessel M.A.H.J."/>
            <person name="Jetten M.S.M."/>
            <person name="Welte C.U."/>
        </authorList>
    </citation>
    <scope>NUCLEOTIDE SEQUENCE [LARGE SCALE GENOMIC DNA]</scope>
    <source>
        <strain evidence="2 3">DSM 17706</strain>
    </source>
</reference>
<accession>A0A2U1SMF7</accession>
<evidence type="ECO:0000313" key="3">
    <source>
        <dbReference type="Proteomes" id="UP000245137"/>
    </source>
</evidence>
<dbReference type="InterPro" id="IPR028978">
    <property type="entry name" value="Chorismate_lyase_/UTRA_dom_sf"/>
</dbReference>